<keyword evidence="3" id="KW-1185">Reference proteome</keyword>
<sequence length="139" mass="14835">MTDPARNAVETDETDWRIPGVDTSRRFDPSLSDAERGRLESIASVEREPARFAAEDEAAARLPPRPVRRTTGASVVLSVRVDPAQLAALERQAAVIGIKPTVLARNLVRAGLSCPGSSALVHAVDQPDAAVAELHSLVH</sequence>
<feature type="region of interest" description="Disordered" evidence="1">
    <location>
        <begin position="1"/>
        <end position="32"/>
    </location>
</feature>
<dbReference type="RefSeq" id="WP_269444479.1">
    <property type="nucleotide sequence ID" value="NZ_CP097463.1"/>
</dbReference>
<dbReference type="Proteomes" id="UP001164693">
    <property type="component" value="Chromosome"/>
</dbReference>
<name>A0ABY7K1T2_9ACTN</name>
<gene>
    <name evidence="2" type="ORF">M6B22_03980</name>
</gene>
<evidence type="ECO:0008006" key="4">
    <source>
        <dbReference type="Google" id="ProtNLM"/>
    </source>
</evidence>
<protein>
    <recommendedName>
        <fullName evidence="4">CopG family transcriptional regulator</fullName>
    </recommendedName>
</protein>
<reference evidence="2" key="1">
    <citation type="submission" date="2022-05" db="EMBL/GenBank/DDBJ databases">
        <title>Jatrophihabitans sp. SB3-54 whole genome sequence.</title>
        <authorList>
            <person name="Suh M.K."/>
            <person name="Eom M.K."/>
            <person name="Kim J.S."/>
            <person name="Kim H.S."/>
            <person name="Do H.E."/>
            <person name="Shin Y.K."/>
            <person name="Lee J.-S."/>
        </authorList>
    </citation>
    <scope>NUCLEOTIDE SEQUENCE</scope>
    <source>
        <strain evidence="2">SB3-54</strain>
    </source>
</reference>
<proteinExistence type="predicted"/>
<feature type="compositionally biased region" description="Basic and acidic residues" evidence="1">
    <location>
        <begin position="23"/>
        <end position="32"/>
    </location>
</feature>
<evidence type="ECO:0000313" key="3">
    <source>
        <dbReference type="Proteomes" id="UP001164693"/>
    </source>
</evidence>
<dbReference type="EMBL" id="CP097463">
    <property type="protein sequence ID" value="WAX57930.1"/>
    <property type="molecule type" value="Genomic_DNA"/>
</dbReference>
<organism evidence="2 3">
    <name type="scientific">Jatrophihabitans cynanchi</name>
    <dbReference type="NCBI Taxonomy" id="2944128"/>
    <lineage>
        <taxon>Bacteria</taxon>
        <taxon>Bacillati</taxon>
        <taxon>Actinomycetota</taxon>
        <taxon>Actinomycetes</taxon>
        <taxon>Jatrophihabitantales</taxon>
        <taxon>Jatrophihabitantaceae</taxon>
        <taxon>Jatrophihabitans</taxon>
    </lineage>
</organism>
<evidence type="ECO:0000256" key="1">
    <source>
        <dbReference type="SAM" id="MobiDB-lite"/>
    </source>
</evidence>
<accession>A0ABY7K1T2</accession>
<evidence type="ECO:0000313" key="2">
    <source>
        <dbReference type="EMBL" id="WAX57930.1"/>
    </source>
</evidence>